<evidence type="ECO:0000313" key="7">
    <source>
        <dbReference type="EMBL" id="GHO46580.1"/>
    </source>
</evidence>
<dbReference type="Gene3D" id="2.60.40.10">
    <property type="entry name" value="Immunoglobulins"/>
    <property type="match status" value="1"/>
</dbReference>
<evidence type="ECO:0000313" key="8">
    <source>
        <dbReference type="Proteomes" id="UP000612362"/>
    </source>
</evidence>
<dbReference type="PANTHER" id="PTHR42732">
    <property type="entry name" value="BETA-GALACTOSIDASE"/>
    <property type="match status" value="1"/>
</dbReference>
<dbReference type="SUPFAM" id="SSF51445">
    <property type="entry name" value="(Trans)glycosidases"/>
    <property type="match status" value="1"/>
</dbReference>
<dbReference type="Proteomes" id="UP000612362">
    <property type="component" value="Unassembled WGS sequence"/>
</dbReference>
<dbReference type="RefSeq" id="WP_220195950.1">
    <property type="nucleotide sequence ID" value="NZ_BNJF01000002.1"/>
</dbReference>
<feature type="domain" description="Glycoside hydrolase family 2 catalytic" evidence="5">
    <location>
        <begin position="290"/>
        <end position="506"/>
    </location>
</feature>
<protein>
    <submittedName>
        <fullName evidence="7">Beta-galactosidase</fullName>
    </submittedName>
</protein>
<accession>A0A8J3MVJ6</accession>
<sequence length="602" mass="69176">MNENIHPRPQLARGQWLDLNGPWDFAYDDQNEGLDKCWQLREDIYNKTIQVPFPPESQASGIADTGYHPYLWYRRTLNLPAAYNGKRLILHFGAVDYSAQIWVNGQLVATHEGGHTPFSADITSVIQKEGKQTIVVRAEDQPKDLAQPRGKQDWLEQTHDIWYKRTSGIWQQVWLEPVSQDYITNVRWTPNLSQNTLTQEITIQSHTKTPLRVRTQLFLRGELLLDDTYLLQGQTLKRDLSLAFANIERGDLLWSPEHPNLLDATITLLEDDKIVDQVQSYAGIRGIGTQNGRFLLNGHPYYLRLVLQQGYWPQSHLASPSQEALRREAELVKELGFNGVRIHQKIEDPRFLCWCDRLGIIVWGEIANAYTFTRESQLRLTHEWLEAVERDYSHPCIVAWVPINESWGVPNLLNDPAQRHFSQGLYHLTRALDPTRPVMGNEGWEHVESDILGIHDYAFFGETLQKRYGDEEAIDNTFASDQPGNRVLLFANERNSDAPIMLTEFGGISYRPQEGEAWYGYGTVTTREAYLAKYRELINSVLTSPAIAGFCYTQFTDTEQERNGLLTEQRESKFDISTIKQINQQPAAQLSGDAPIRLRENQ</sequence>
<evidence type="ECO:0000256" key="1">
    <source>
        <dbReference type="ARBA" id="ARBA00007401"/>
    </source>
</evidence>
<name>A0A8J3MVJ6_9CHLR</name>
<dbReference type="InterPro" id="IPR006102">
    <property type="entry name" value="Ig-like_GH2"/>
</dbReference>
<dbReference type="InterPro" id="IPR036156">
    <property type="entry name" value="Beta-gal/glucu_dom_sf"/>
</dbReference>
<keyword evidence="3" id="KW-0326">Glycosidase</keyword>
<evidence type="ECO:0000259" key="5">
    <source>
        <dbReference type="Pfam" id="PF02836"/>
    </source>
</evidence>
<dbReference type="PANTHER" id="PTHR42732:SF3">
    <property type="entry name" value="HYDROLASE"/>
    <property type="match status" value="1"/>
</dbReference>
<evidence type="ECO:0000259" key="4">
    <source>
        <dbReference type="Pfam" id="PF00703"/>
    </source>
</evidence>
<organism evidence="7 8">
    <name type="scientific">Ktedonospora formicarum</name>
    <dbReference type="NCBI Taxonomy" id="2778364"/>
    <lineage>
        <taxon>Bacteria</taxon>
        <taxon>Bacillati</taxon>
        <taxon>Chloroflexota</taxon>
        <taxon>Ktedonobacteria</taxon>
        <taxon>Ktedonobacterales</taxon>
        <taxon>Ktedonobacteraceae</taxon>
        <taxon>Ktedonospora</taxon>
    </lineage>
</organism>
<feature type="domain" description="Glycosyl hydrolases family 2 sugar binding" evidence="6">
    <location>
        <begin position="18"/>
        <end position="174"/>
    </location>
</feature>
<dbReference type="GO" id="GO:0005975">
    <property type="term" value="P:carbohydrate metabolic process"/>
    <property type="evidence" value="ECO:0007669"/>
    <property type="project" value="InterPro"/>
</dbReference>
<feature type="domain" description="Glycoside hydrolase family 2 immunoglobulin-like beta-sandwich" evidence="4">
    <location>
        <begin position="182"/>
        <end position="285"/>
    </location>
</feature>
<dbReference type="InterPro" id="IPR051913">
    <property type="entry name" value="GH2_Domain-Containing"/>
</dbReference>
<keyword evidence="2" id="KW-0378">Hydrolase</keyword>
<dbReference type="InterPro" id="IPR008979">
    <property type="entry name" value="Galactose-bd-like_sf"/>
</dbReference>
<dbReference type="Pfam" id="PF02837">
    <property type="entry name" value="Glyco_hydro_2_N"/>
    <property type="match status" value="1"/>
</dbReference>
<dbReference type="GO" id="GO:0004553">
    <property type="term" value="F:hydrolase activity, hydrolyzing O-glycosyl compounds"/>
    <property type="evidence" value="ECO:0007669"/>
    <property type="project" value="InterPro"/>
</dbReference>
<dbReference type="EMBL" id="BNJF01000002">
    <property type="protein sequence ID" value="GHO46580.1"/>
    <property type="molecule type" value="Genomic_DNA"/>
</dbReference>
<dbReference type="InterPro" id="IPR006104">
    <property type="entry name" value="Glyco_hydro_2_N"/>
</dbReference>
<dbReference type="Gene3D" id="3.20.20.80">
    <property type="entry name" value="Glycosidases"/>
    <property type="match status" value="1"/>
</dbReference>
<dbReference type="InterPro" id="IPR006103">
    <property type="entry name" value="Glyco_hydro_2_cat"/>
</dbReference>
<dbReference type="InterPro" id="IPR017853">
    <property type="entry name" value="GH"/>
</dbReference>
<evidence type="ECO:0000256" key="3">
    <source>
        <dbReference type="ARBA" id="ARBA00023295"/>
    </source>
</evidence>
<reference evidence="7" key="1">
    <citation type="submission" date="2020-10" db="EMBL/GenBank/DDBJ databases">
        <title>Taxonomic study of unclassified bacteria belonging to the class Ktedonobacteria.</title>
        <authorList>
            <person name="Yabe S."/>
            <person name="Wang C.M."/>
            <person name="Zheng Y."/>
            <person name="Sakai Y."/>
            <person name="Cavaletti L."/>
            <person name="Monciardini P."/>
            <person name="Donadio S."/>
        </authorList>
    </citation>
    <scope>NUCLEOTIDE SEQUENCE</scope>
    <source>
        <strain evidence="7">SOSP1-1</strain>
    </source>
</reference>
<comment type="similarity">
    <text evidence="1">Belongs to the glycosyl hydrolase 2 family.</text>
</comment>
<dbReference type="InterPro" id="IPR013783">
    <property type="entry name" value="Ig-like_fold"/>
</dbReference>
<proteinExistence type="inferred from homology"/>
<evidence type="ECO:0000256" key="2">
    <source>
        <dbReference type="ARBA" id="ARBA00022801"/>
    </source>
</evidence>
<dbReference type="SUPFAM" id="SSF49303">
    <property type="entry name" value="beta-Galactosidase/glucuronidase domain"/>
    <property type="match status" value="1"/>
</dbReference>
<evidence type="ECO:0000259" key="6">
    <source>
        <dbReference type="Pfam" id="PF02837"/>
    </source>
</evidence>
<dbReference type="Pfam" id="PF00703">
    <property type="entry name" value="Glyco_hydro_2"/>
    <property type="match status" value="1"/>
</dbReference>
<dbReference type="Gene3D" id="2.60.120.260">
    <property type="entry name" value="Galactose-binding domain-like"/>
    <property type="match status" value="1"/>
</dbReference>
<dbReference type="SUPFAM" id="SSF49785">
    <property type="entry name" value="Galactose-binding domain-like"/>
    <property type="match status" value="1"/>
</dbReference>
<keyword evidence="8" id="KW-1185">Reference proteome</keyword>
<dbReference type="AlphaFoldDB" id="A0A8J3MVJ6"/>
<dbReference type="Pfam" id="PF02836">
    <property type="entry name" value="Glyco_hydro_2_C"/>
    <property type="match status" value="1"/>
</dbReference>
<comment type="caution">
    <text evidence="7">The sequence shown here is derived from an EMBL/GenBank/DDBJ whole genome shotgun (WGS) entry which is preliminary data.</text>
</comment>
<gene>
    <name evidence="7" type="ORF">KSX_47430</name>
</gene>